<evidence type="ECO:0000313" key="4">
    <source>
        <dbReference type="Proteomes" id="UP000813461"/>
    </source>
</evidence>
<dbReference type="EMBL" id="JAGMVJ010000017">
    <property type="protein sequence ID" value="KAH7078236.1"/>
    <property type="molecule type" value="Genomic_DNA"/>
</dbReference>
<dbReference type="AlphaFoldDB" id="A0A8K0QX94"/>
<evidence type="ECO:0000259" key="2">
    <source>
        <dbReference type="Pfam" id="PF06985"/>
    </source>
</evidence>
<dbReference type="Proteomes" id="UP000813461">
    <property type="component" value="Unassembled WGS sequence"/>
</dbReference>
<dbReference type="OrthoDB" id="5428863at2759"/>
<feature type="region of interest" description="Disordered" evidence="1">
    <location>
        <begin position="1"/>
        <end position="27"/>
    </location>
</feature>
<organism evidence="3 4">
    <name type="scientific">Paraphoma chrysanthemicola</name>
    <dbReference type="NCBI Taxonomy" id="798071"/>
    <lineage>
        <taxon>Eukaryota</taxon>
        <taxon>Fungi</taxon>
        <taxon>Dikarya</taxon>
        <taxon>Ascomycota</taxon>
        <taxon>Pezizomycotina</taxon>
        <taxon>Dothideomycetes</taxon>
        <taxon>Pleosporomycetidae</taxon>
        <taxon>Pleosporales</taxon>
        <taxon>Pleosporineae</taxon>
        <taxon>Phaeosphaeriaceae</taxon>
        <taxon>Paraphoma</taxon>
    </lineage>
</organism>
<gene>
    <name evidence="3" type="ORF">FB567DRAFT_533479</name>
</gene>
<keyword evidence="4" id="KW-1185">Reference proteome</keyword>
<reference evidence="3" key="1">
    <citation type="journal article" date="2021" name="Nat. Commun.">
        <title>Genetic determinants of endophytism in the Arabidopsis root mycobiome.</title>
        <authorList>
            <person name="Mesny F."/>
            <person name="Miyauchi S."/>
            <person name="Thiergart T."/>
            <person name="Pickel B."/>
            <person name="Atanasova L."/>
            <person name="Karlsson M."/>
            <person name="Huettel B."/>
            <person name="Barry K.W."/>
            <person name="Haridas S."/>
            <person name="Chen C."/>
            <person name="Bauer D."/>
            <person name="Andreopoulos W."/>
            <person name="Pangilinan J."/>
            <person name="LaButti K."/>
            <person name="Riley R."/>
            <person name="Lipzen A."/>
            <person name="Clum A."/>
            <person name="Drula E."/>
            <person name="Henrissat B."/>
            <person name="Kohler A."/>
            <person name="Grigoriev I.V."/>
            <person name="Martin F.M."/>
            <person name="Hacquard S."/>
        </authorList>
    </citation>
    <scope>NUCLEOTIDE SEQUENCE</scope>
    <source>
        <strain evidence="3">MPI-SDFR-AT-0120</strain>
    </source>
</reference>
<name>A0A8K0QX94_9PLEO</name>
<protein>
    <recommendedName>
        <fullName evidence="2">Heterokaryon incompatibility domain-containing protein</fullName>
    </recommendedName>
</protein>
<feature type="compositionally biased region" description="Polar residues" evidence="1">
    <location>
        <begin position="1"/>
        <end position="22"/>
    </location>
</feature>
<dbReference type="InterPro" id="IPR010730">
    <property type="entry name" value="HET"/>
</dbReference>
<accession>A0A8K0QX94</accession>
<sequence>MASSYAQNRSSFFTNPTSSPQFHGTEDDQEWLEDADENLELCSICENINFRPLFFGLNQNWRGDPISLGTIDAFLPRSTYCGLCSIVHDVLFQTKENEDAFFRCKDSSELKLNPIREGRVQVFMSNHMYGELLLHHEGFLANHPRPTDEYTHLSRLLREGEADIDLICSWILDCDIGHSQPGGCAGRKSTSEIQYPADLILIEVDPVSGGKLVRACGEERYLALSYVWGNASMLQTTTANFSSLAKDNALQLHGKQLPKVVKDAMELVRLLGEHYLWVDSLCIVQEDAKSKHRQI</sequence>
<evidence type="ECO:0000256" key="1">
    <source>
        <dbReference type="SAM" id="MobiDB-lite"/>
    </source>
</evidence>
<dbReference type="PANTHER" id="PTHR33112:SF12">
    <property type="entry name" value="HETEROKARYON INCOMPATIBILITY DOMAIN-CONTAINING PROTEIN"/>
    <property type="match status" value="1"/>
</dbReference>
<proteinExistence type="predicted"/>
<feature type="domain" description="Heterokaryon incompatibility" evidence="2">
    <location>
        <begin position="221"/>
        <end position="295"/>
    </location>
</feature>
<dbReference type="PANTHER" id="PTHR33112">
    <property type="entry name" value="DOMAIN PROTEIN, PUTATIVE-RELATED"/>
    <property type="match status" value="1"/>
</dbReference>
<comment type="caution">
    <text evidence="3">The sequence shown here is derived from an EMBL/GenBank/DDBJ whole genome shotgun (WGS) entry which is preliminary data.</text>
</comment>
<dbReference type="Pfam" id="PF06985">
    <property type="entry name" value="HET"/>
    <property type="match status" value="1"/>
</dbReference>
<evidence type="ECO:0000313" key="3">
    <source>
        <dbReference type="EMBL" id="KAH7078236.1"/>
    </source>
</evidence>